<keyword evidence="2 8" id="KW-0812">Transmembrane</keyword>
<dbReference type="GO" id="GO:0006629">
    <property type="term" value="P:lipid metabolic process"/>
    <property type="evidence" value="ECO:0007669"/>
    <property type="project" value="UniProtKB-KW"/>
</dbReference>
<dbReference type="GO" id="GO:0005789">
    <property type="term" value="C:endoplasmic reticulum membrane"/>
    <property type="evidence" value="ECO:0007669"/>
    <property type="project" value="UniProtKB-SubCell"/>
</dbReference>
<keyword evidence="4 8" id="KW-1133">Transmembrane helix</keyword>
<dbReference type="CDD" id="cd23995">
    <property type="entry name" value="Seipin_BSCL2_like"/>
    <property type="match status" value="1"/>
</dbReference>
<reference evidence="9 10" key="1">
    <citation type="submission" date="2020-08" db="EMBL/GenBank/DDBJ databases">
        <title>Plant Genome Project.</title>
        <authorList>
            <person name="Zhang R.-G."/>
        </authorList>
    </citation>
    <scope>NUCLEOTIDE SEQUENCE [LARGE SCALE GENOMIC DNA]</scope>
    <source>
        <tissue evidence="9">Rhizome</tissue>
    </source>
</reference>
<evidence type="ECO:0000256" key="4">
    <source>
        <dbReference type="ARBA" id="ARBA00022989"/>
    </source>
</evidence>
<dbReference type="AlphaFoldDB" id="A0A8J5IKW5"/>
<evidence type="ECO:0000313" key="10">
    <source>
        <dbReference type="Proteomes" id="UP000734854"/>
    </source>
</evidence>
<evidence type="ECO:0000256" key="1">
    <source>
        <dbReference type="ARBA" id="ARBA00004477"/>
    </source>
</evidence>
<keyword evidence="3" id="KW-0256">Endoplasmic reticulum</keyword>
<dbReference type="EMBL" id="JACMSC010000001">
    <property type="protein sequence ID" value="KAG6537169.1"/>
    <property type="molecule type" value="Genomic_DNA"/>
</dbReference>
<dbReference type="Proteomes" id="UP000734854">
    <property type="component" value="Unassembled WGS sequence"/>
</dbReference>
<proteinExistence type="predicted"/>
<keyword evidence="10" id="KW-1185">Reference proteome</keyword>
<feature type="transmembrane region" description="Helical" evidence="8">
    <location>
        <begin position="462"/>
        <end position="486"/>
    </location>
</feature>
<dbReference type="PANTHER" id="PTHR21212:SF0">
    <property type="entry name" value="SEIPIN"/>
    <property type="match status" value="1"/>
</dbReference>
<comment type="subcellular location">
    <subcellularLocation>
        <location evidence="1">Endoplasmic reticulum membrane</location>
        <topology evidence="1">Multi-pass membrane protein</topology>
    </subcellularLocation>
</comment>
<evidence type="ECO:0000256" key="7">
    <source>
        <dbReference type="SAM" id="MobiDB-lite"/>
    </source>
</evidence>
<protein>
    <recommendedName>
        <fullName evidence="11">Seipin</fullName>
    </recommendedName>
</protein>
<evidence type="ECO:0000256" key="8">
    <source>
        <dbReference type="SAM" id="Phobius"/>
    </source>
</evidence>
<dbReference type="PANTHER" id="PTHR21212">
    <property type="entry name" value="BERNARDINELLI-SEIP CONGENITAL LIPODYSTROPHY 2 HOMOLOG BSCL2 PROTEIN"/>
    <property type="match status" value="1"/>
</dbReference>
<sequence length="501" mass="55733">MEAWDSHDEEEEREEEELDFFDALEFLPEQDEVFLSDSPPHLGLDSPSGNRWKTLLPLEGQGSDSESSTSSSITSEKVANGGGDGREEVPAQSGATAPARPADSEENGARSQPRRGFLESSVDVVIKSVFFQFSLLIGFAKLSFCVLFCPFYFFLDPFGLLRRASDAARRRIFRLFKDFLYKVHPFWVGRLIEPQEAVKLLVRLAWGCFWSLYVCFILFALLAASSLATFLAMRRVVEAPVSMTEELSFDYAKPIPEALVPVTTSDGCFGSGETIDVVGHEFRRLVSPNKKLQLTISLKLPESDYNRKLGVFQADHNSCFWSSCGTKRVKQQGGTEQCGASIVEWELMLVRVELLTSDGKVTSSSRHPCLLRFKSSQIHFLQTFLKSLLLLAGYSDESQVLKLPMKGLTEGTKPTTCIRVSLEQRAEYRDGAGIPEIYSASMKLESELPLVKRILWNWKITVFVWTTMVVFILLLLAVLVCCRSILTPGARRGGGGGGPGG</sequence>
<gene>
    <name evidence="9" type="ORF">ZIOFF_002255</name>
</gene>
<evidence type="ECO:0000313" key="9">
    <source>
        <dbReference type="EMBL" id="KAG6537169.1"/>
    </source>
</evidence>
<evidence type="ECO:0000256" key="5">
    <source>
        <dbReference type="ARBA" id="ARBA00023098"/>
    </source>
</evidence>
<name>A0A8J5IKW5_ZINOF</name>
<dbReference type="Pfam" id="PF06775">
    <property type="entry name" value="Seipin"/>
    <property type="match status" value="2"/>
</dbReference>
<feature type="transmembrane region" description="Helical" evidence="8">
    <location>
        <begin position="135"/>
        <end position="155"/>
    </location>
</feature>
<comment type="caution">
    <text evidence="9">The sequence shown here is derived from an EMBL/GenBank/DDBJ whole genome shotgun (WGS) entry which is preliminary data.</text>
</comment>
<accession>A0A8J5IKW5</accession>
<feature type="compositionally biased region" description="Low complexity" evidence="7">
    <location>
        <begin position="63"/>
        <end position="76"/>
    </location>
</feature>
<organism evidence="9 10">
    <name type="scientific">Zingiber officinale</name>
    <name type="common">Ginger</name>
    <name type="synonym">Amomum zingiber</name>
    <dbReference type="NCBI Taxonomy" id="94328"/>
    <lineage>
        <taxon>Eukaryota</taxon>
        <taxon>Viridiplantae</taxon>
        <taxon>Streptophyta</taxon>
        <taxon>Embryophyta</taxon>
        <taxon>Tracheophyta</taxon>
        <taxon>Spermatophyta</taxon>
        <taxon>Magnoliopsida</taxon>
        <taxon>Liliopsida</taxon>
        <taxon>Zingiberales</taxon>
        <taxon>Zingiberaceae</taxon>
        <taxon>Zingiber</taxon>
    </lineage>
</organism>
<dbReference type="InterPro" id="IPR009617">
    <property type="entry name" value="Seipin"/>
</dbReference>
<dbReference type="GO" id="GO:0140042">
    <property type="term" value="P:lipid droplet formation"/>
    <property type="evidence" value="ECO:0007669"/>
    <property type="project" value="UniProtKB-ARBA"/>
</dbReference>
<evidence type="ECO:0000256" key="6">
    <source>
        <dbReference type="ARBA" id="ARBA00023136"/>
    </source>
</evidence>
<feature type="transmembrane region" description="Helical" evidence="8">
    <location>
        <begin position="210"/>
        <end position="233"/>
    </location>
</feature>
<evidence type="ECO:0000256" key="2">
    <source>
        <dbReference type="ARBA" id="ARBA00022692"/>
    </source>
</evidence>
<evidence type="ECO:0008006" key="11">
    <source>
        <dbReference type="Google" id="ProtNLM"/>
    </source>
</evidence>
<feature type="region of interest" description="Disordered" evidence="7">
    <location>
        <begin position="31"/>
        <end position="114"/>
    </location>
</feature>
<keyword evidence="6 8" id="KW-0472">Membrane</keyword>
<keyword evidence="5" id="KW-0443">Lipid metabolism</keyword>
<evidence type="ECO:0000256" key="3">
    <source>
        <dbReference type="ARBA" id="ARBA00022824"/>
    </source>
</evidence>